<evidence type="ECO:0000259" key="2">
    <source>
        <dbReference type="PROSITE" id="PS50090"/>
    </source>
</evidence>
<dbReference type="Proteomes" id="UP000716291">
    <property type="component" value="Unassembled WGS sequence"/>
</dbReference>
<feature type="region of interest" description="Disordered" evidence="1">
    <location>
        <begin position="36"/>
        <end position="71"/>
    </location>
</feature>
<comment type="caution">
    <text evidence="3">The sequence shown here is derived from an EMBL/GenBank/DDBJ whole genome shotgun (WGS) entry which is preliminary data.</text>
</comment>
<evidence type="ECO:0000256" key="1">
    <source>
        <dbReference type="SAM" id="MobiDB-lite"/>
    </source>
</evidence>
<organism evidence="3 4">
    <name type="scientific">Rhizopus oryzae</name>
    <name type="common">Mucormycosis agent</name>
    <name type="synonym">Rhizopus arrhizus var. delemar</name>
    <dbReference type="NCBI Taxonomy" id="64495"/>
    <lineage>
        <taxon>Eukaryota</taxon>
        <taxon>Fungi</taxon>
        <taxon>Fungi incertae sedis</taxon>
        <taxon>Mucoromycota</taxon>
        <taxon>Mucoromycotina</taxon>
        <taxon>Mucoromycetes</taxon>
        <taxon>Mucorales</taxon>
        <taxon>Mucorineae</taxon>
        <taxon>Rhizopodaceae</taxon>
        <taxon>Rhizopus</taxon>
    </lineage>
</organism>
<keyword evidence="4" id="KW-1185">Reference proteome</keyword>
<dbReference type="PROSITE" id="PS50090">
    <property type="entry name" value="MYB_LIKE"/>
    <property type="match status" value="1"/>
</dbReference>
<protein>
    <recommendedName>
        <fullName evidence="2">Myb-like domain-containing protein</fullName>
    </recommendedName>
</protein>
<dbReference type="Gene3D" id="1.10.10.60">
    <property type="entry name" value="Homeodomain-like"/>
    <property type="match status" value="1"/>
</dbReference>
<name>A0A9P7BPC9_RHIOR</name>
<dbReference type="EMBL" id="JAANQT010001467">
    <property type="protein sequence ID" value="KAG1305038.1"/>
    <property type="molecule type" value="Genomic_DNA"/>
</dbReference>
<evidence type="ECO:0000313" key="4">
    <source>
        <dbReference type="Proteomes" id="UP000716291"/>
    </source>
</evidence>
<gene>
    <name evidence="3" type="ORF">G6F64_008700</name>
</gene>
<feature type="compositionally biased region" description="Low complexity" evidence="1">
    <location>
        <begin position="36"/>
        <end position="46"/>
    </location>
</feature>
<dbReference type="InterPro" id="IPR009057">
    <property type="entry name" value="Homeodomain-like_sf"/>
</dbReference>
<evidence type="ECO:0000313" key="3">
    <source>
        <dbReference type="EMBL" id="KAG1305038.1"/>
    </source>
</evidence>
<dbReference type="InterPro" id="IPR001005">
    <property type="entry name" value="SANT/Myb"/>
</dbReference>
<accession>A0A9P7BPC9</accession>
<reference evidence="3" key="1">
    <citation type="journal article" date="2020" name="Microb. Genom.">
        <title>Genetic diversity of clinical and environmental Mucorales isolates obtained from an investigation of mucormycosis cases among solid organ transplant recipients.</title>
        <authorList>
            <person name="Nguyen M.H."/>
            <person name="Kaul D."/>
            <person name="Muto C."/>
            <person name="Cheng S.J."/>
            <person name="Richter R.A."/>
            <person name="Bruno V.M."/>
            <person name="Liu G."/>
            <person name="Beyhan S."/>
            <person name="Sundermann A.J."/>
            <person name="Mounaud S."/>
            <person name="Pasculle A.W."/>
            <person name="Nierman W.C."/>
            <person name="Driscoll E."/>
            <person name="Cumbie R."/>
            <person name="Clancy C.J."/>
            <person name="Dupont C.L."/>
        </authorList>
    </citation>
    <scope>NUCLEOTIDE SEQUENCE</scope>
    <source>
        <strain evidence="3">GL11</strain>
    </source>
</reference>
<proteinExistence type="predicted"/>
<dbReference type="SUPFAM" id="SSF46689">
    <property type="entry name" value="Homeodomain-like"/>
    <property type="match status" value="1"/>
</dbReference>
<dbReference type="AlphaFoldDB" id="A0A9P7BPC9"/>
<feature type="domain" description="Myb-like" evidence="2">
    <location>
        <begin position="68"/>
        <end position="113"/>
    </location>
</feature>
<dbReference type="OrthoDB" id="2143914at2759"/>
<sequence>MSAVMKINYILCQPCEPNTFQLSELYHSERINSCQSSVCSSPSTSTELPSHPRRLTGSDRRPTYTQTRTPWTPEEDDLLRLGYDQGLSWAMISATHLPHRSRGCCWGRFKTLQSKNFISKR</sequence>